<keyword evidence="2" id="KW-1185">Reference proteome</keyword>
<proteinExistence type="predicted"/>
<organism evidence="1 2">
    <name type="scientific">Cotonvirus japonicus</name>
    <dbReference type="NCBI Taxonomy" id="2811091"/>
    <lineage>
        <taxon>Viruses</taxon>
        <taxon>Varidnaviria</taxon>
        <taxon>Bamfordvirae</taxon>
        <taxon>Nucleocytoviricota</taxon>
        <taxon>Megaviricetes</taxon>
        <taxon>Imitervirales</taxon>
        <taxon>Mimiviridae</taxon>
        <taxon>Megamimivirinae</taxon>
        <taxon>Cotonvirus</taxon>
        <taxon>Cotonvirus japonicum</taxon>
    </lineage>
</organism>
<dbReference type="RefSeq" id="YP_010841125.1">
    <property type="nucleotide sequence ID" value="NC_079139.1"/>
</dbReference>
<evidence type="ECO:0000313" key="1">
    <source>
        <dbReference type="EMBL" id="BCS82517.1"/>
    </source>
</evidence>
<dbReference type="Proteomes" id="UP001321479">
    <property type="component" value="Segment"/>
</dbReference>
<dbReference type="EMBL" id="AP024483">
    <property type="protein sequence ID" value="BCS82517.1"/>
    <property type="molecule type" value="Genomic_DNA"/>
</dbReference>
<evidence type="ECO:0000313" key="2">
    <source>
        <dbReference type="Proteomes" id="UP001321479"/>
    </source>
</evidence>
<name>A0ABM7NQX4_9VIRU</name>
<dbReference type="GeneID" id="80557722"/>
<protein>
    <submittedName>
        <fullName evidence="1">Uncharacterized protein</fullName>
    </submittedName>
</protein>
<reference evidence="1 2" key="1">
    <citation type="submission" date="2021-02" db="EMBL/GenBank/DDBJ databases">
        <title>Cotonvirus japonicus, which uses Golgi apparatus of host cells for its virion factory, phylogenetically links tailed tupanvirus and icosahedral mimivirus.</title>
        <authorList>
            <person name="Takahashi H."/>
            <person name="Fukaya S."/>
            <person name="Song C."/>
            <person name="Murata K."/>
            <person name="Takemura M."/>
        </authorList>
    </citation>
    <scope>NUCLEOTIDE SEQUENCE [LARGE SCALE GENOMIC DNA]</scope>
</reference>
<sequence>MSAMIKTTIPSHLKIVTSGNVTEIRAGDLTIGSVKHDRHSRIHTSECHVPARNVNQFTSWLYCDDLDCVEHNSIPKGVQFPELVKEDGDNGNGPSIIWTSRADLNTALSELWVCWQTVHQLM</sequence>
<accession>A0ABM7NQX4</accession>